<keyword evidence="1" id="KW-0436">Ligase</keyword>
<dbReference type="PANTHER" id="PTHR10947:SF0">
    <property type="entry name" value="PHENYLALANINE--TRNA LIGASE BETA SUBUNIT"/>
    <property type="match status" value="1"/>
</dbReference>
<dbReference type="GO" id="GO:0004826">
    <property type="term" value="F:phenylalanine-tRNA ligase activity"/>
    <property type="evidence" value="ECO:0007669"/>
    <property type="project" value="InterPro"/>
</dbReference>
<evidence type="ECO:0000313" key="1">
    <source>
        <dbReference type="EMBL" id="KAK2550517.1"/>
    </source>
</evidence>
<dbReference type="GO" id="GO:0009328">
    <property type="term" value="C:phenylalanine-tRNA ligase complex"/>
    <property type="evidence" value="ECO:0007669"/>
    <property type="project" value="TreeGrafter"/>
</dbReference>
<dbReference type="Proteomes" id="UP001249851">
    <property type="component" value="Unassembled WGS sequence"/>
</dbReference>
<name>A0AAD9UUV1_ACRCE</name>
<gene>
    <name evidence="1" type="ORF">P5673_028715</name>
</gene>
<dbReference type="Gene3D" id="3.30.56.10">
    <property type="match status" value="1"/>
</dbReference>
<reference evidence="1" key="1">
    <citation type="journal article" date="2023" name="G3 (Bethesda)">
        <title>Whole genome assembly and annotation of the endangered Caribbean coral Acropora cervicornis.</title>
        <authorList>
            <person name="Selwyn J.D."/>
            <person name="Vollmer S.V."/>
        </authorList>
    </citation>
    <scope>NUCLEOTIDE SEQUENCE</scope>
    <source>
        <strain evidence="1">K2</strain>
    </source>
</reference>
<dbReference type="InterPro" id="IPR009061">
    <property type="entry name" value="DNA-bd_dom_put_sf"/>
</dbReference>
<organism evidence="1 2">
    <name type="scientific">Acropora cervicornis</name>
    <name type="common">Staghorn coral</name>
    <dbReference type="NCBI Taxonomy" id="6130"/>
    <lineage>
        <taxon>Eukaryota</taxon>
        <taxon>Metazoa</taxon>
        <taxon>Cnidaria</taxon>
        <taxon>Anthozoa</taxon>
        <taxon>Hexacorallia</taxon>
        <taxon>Scleractinia</taxon>
        <taxon>Astrocoeniina</taxon>
        <taxon>Acroporidae</taxon>
        <taxon>Acropora</taxon>
    </lineage>
</organism>
<sequence length="63" mass="7292">MIRFVCLFFGPRVRIRRILSFPEQNSDIIHECDIIEDVAISYGFNNVVKTIPPTNTIANQVIR</sequence>
<reference evidence="1" key="2">
    <citation type="journal article" date="2023" name="Science">
        <title>Genomic signatures of disease resistance in endangered staghorn corals.</title>
        <authorList>
            <person name="Vollmer S.V."/>
            <person name="Selwyn J.D."/>
            <person name="Despard B.A."/>
            <person name="Roesel C.L."/>
        </authorList>
    </citation>
    <scope>NUCLEOTIDE SEQUENCE</scope>
    <source>
        <strain evidence="1">K2</strain>
    </source>
</reference>
<dbReference type="InterPro" id="IPR045060">
    <property type="entry name" value="Phe-tRNA-ligase_IIc_bsu"/>
</dbReference>
<dbReference type="PANTHER" id="PTHR10947">
    <property type="entry name" value="PHENYLALANYL-TRNA SYNTHETASE BETA CHAIN AND LEUCINE-RICH REPEAT-CONTAINING PROTEIN 47"/>
    <property type="match status" value="1"/>
</dbReference>
<evidence type="ECO:0000313" key="2">
    <source>
        <dbReference type="Proteomes" id="UP001249851"/>
    </source>
</evidence>
<keyword evidence="2" id="KW-1185">Reference proteome</keyword>
<dbReference type="EMBL" id="JARQWQ010000109">
    <property type="protein sequence ID" value="KAK2550517.1"/>
    <property type="molecule type" value="Genomic_DNA"/>
</dbReference>
<dbReference type="AlphaFoldDB" id="A0AAD9UUV1"/>
<accession>A0AAD9UUV1</accession>
<dbReference type="GO" id="GO:0006432">
    <property type="term" value="P:phenylalanyl-tRNA aminoacylation"/>
    <property type="evidence" value="ECO:0007669"/>
    <property type="project" value="InterPro"/>
</dbReference>
<comment type="caution">
    <text evidence="1">The sequence shown here is derived from an EMBL/GenBank/DDBJ whole genome shotgun (WGS) entry which is preliminary data.</text>
</comment>
<dbReference type="SUPFAM" id="SSF46955">
    <property type="entry name" value="Putative DNA-binding domain"/>
    <property type="match status" value="1"/>
</dbReference>
<proteinExistence type="predicted"/>
<protein>
    <submittedName>
        <fullName evidence="1">Phenylalanine--tRNA ligase beta subunit</fullName>
    </submittedName>
</protein>